<dbReference type="PANTHER" id="PTHR11042:SF91">
    <property type="entry name" value="EUKARYOTIC TRANSLATION INITIATION FACTOR 2-ALPHA KINASE"/>
    <property type="match status" value="1"/>
</dbReference>
<gene>
    <name evidence="24" type="ORF">WN48_07750</name>
</gene>
<dbReference type="Pfam" id="PF00069">
    <property type="entry name" value="Pkinase"/>
    <property type="match status" value="2"/>
</dbReference>
<evidence type="ECO:0000256" key="17">
    <source>
        <dbReference type="ARBA" id="ARBA00023230"/>
    </source>
</evidence>
<evidence type="ECO:0000256" key="13">
    <source>
        <dbReference type="ARBA" id="ARBA00022989"/>
    </source>
</evidence>
<dbReference type="Gene3D" id="3.30.200.20">
    <property type="entry name" value="Phosphorylase Kinase, domain 1"/>
    <property type="match status" value="1"/>
</dbReference>
<dbReference type="FunFam" id="1.10.510.10:FF:000251">
    <property type="entry name" value="eukaryotic translation initiation factor 2-alpha kinase 3"/>
    <property type="match status" value="1"/>
</dbReference>
<protein>
    <recommendedName>
        <fullName evidence="2">non-specific serine/threonine protein kinase</fullName>
        <ecNumber evidence="2">2.7.11.1</ecNumber>
    </recommendedName>
    <alternativeName>
        <fullName evidence="19">PRKR-like endoplasmic reticulum kinase</fullName>
    </alternativeName>
</protein>
<dbReference type="InterPro" id="IPR011009">
    <property type="entry name" value="Kinase-like_dom_sf"/>
</dbReference>
<evidence type="ECO:0000256" key="11">
    <source>
        <dbReference type="ARBA" id="ARBA00022840"/>
    </source>
</evidence>
<evidence type="ECO:0000256" key="12">
    <source>
        <dbReference type="ARBA" id="ARBA00022845"/>
    </source>
</evidence>
<name>A0A310SHE3_9HYME</name>
<feature type="domain" description="Protein kinase" evidence="23">
    <location>
        <begin position="485"/>
        <end position="907"/>
    </location>
</feature>
<keyword evidence="25" id="KW-1185">Reference proteome</keyword>
<reference evidence="24 25" key="1">
    <citation type="submission" date="2015-07" db="EMBL/GenBank/DDBJ databases">
        <title>The genome of Eufriesea mexicana.</title>
        <authorList>
            <person name="Pan H."/>
            <person name="Kapheim K."/>
        </authorList>
    </citation>
    <scope>NUCLEOTIDE SEQUENCE [LARGE SCALE GENOMIC DNA]</scope>
    <source>
        <strain evidence="24">0111107269</strain>
        <tissue evidence="24">Whole body</tissue>
    </source>
</reference>
<keyword evidence="4" id="KW-0597">Phosphoprotein</keyword>
<dbReference type="Gene3D" id="1.10.510.10">
    <property type="entry name" value="Transferase(Phosphotransferase) domain 1"/>
    <property type="match status" value="1"/>
</dbReference>
<dbReference type="GO" id="GO:0004694">
    <property type="term" value="F:eukaryotic translation initiation factor 2alpha kinase activity"/>
    <property type="evidence" value="ECO:0007669"/>
    <property type="project" value="TreeGrafter"/>
</dbReference>
<keyword evidence="14" id="KW-0346">Stress response</keyword>
<evidence type="ECO:0000313" key="25">
    <source>
        <dbReference type="Proteomes" id="UP000250275"/>
    </source>
</evidence>
<comment type="subcellular location">
    <subcellularLocation>
        <location evidence="1">Endoplasmic reticulum membrane</location>
        <topology evidence="1">Single-pass type I membrane protein</topology>
    </subcellularLocation>
</comment>
<keyword evidence="24" id="KW-0648">Protein biosynthesis</keyword>
<dbReference type="InterPro" id="IPR017441">
    <property type="entry name" value="Protein_kinase_ATP_BS"/>
</dbReference>
<dbReference type="EC" id="2.7.11.1" evidence="2"/>
<dbReference type="PROSITE" id="PS00108">
    <property type="entry name" value="PROTEIN_KINASE_ST"/>
    <property type="match status" value="1"/>
</dbReference>
<evidence type="ECO:0000256" key="10">
    <source>
        <dbReference type="ARBA" id="ARBA00022824"/>
    </source>
</evidence>
<dbReference type="Gene3D" id="2.130.10.10">
    <property type="entry name" value="YVTN repeat-like/Quinoprotein amine dehydrogenase"/>
    <property type="match status" value="1"/>
</dbReference>
<keyword evidence="24" id="KW-0396">Initiation factor</keyword>
<dbReference type="Proteomes" id="UP000250275">
    <property type="component" value="Unassembled WGS sequence"/>
</dbReference>
<dbReference type="InterPro" id="IPR000719">
    <property type="entry name" value="Prot_kinase_dom"/>
</dbReference>
<evidence type="ECO:0000256" key="8">
    <source>
        <dbReference type="ARBA" id="ARBA00022741"/>
    </source>
</evidence>
<dbReference type="EMBL" id="KQ759893">
    <property type="protein sequence ID" value="OAD62097.1"/>
    <property type="molecule type" value="Genomic_DNA"/>
</dbReference>
<evidence type="ECO:0000256" key="14">
    <source>
        <dbReference type="ARBA" id="ARBA00023016"/>
    </source>
</evidence>
<dbReference type="GO" id="GO:0006986">
    <property type="term" value="P:response to unfolded protein"/>
    <property type="evidence" value="ECO:0007669"/>
    <property type="project" value="UniProtKB-KW"/>
</dbReference>
<keyword evidence="16" id="KW-0325">Glycoprotein</keyword>
<evidence type="ECO:0000256" key="16">
    <source>
        <dbReference type="ARBA" id="ARBA00023180"/>
    </source>
</evidence>
<dbReference type="PANTHER" id="PTHR11042">
    <property type="entry name" value="EUKARYOTIC TRANSLATION INITIATION FACTOR 2-ALPHA KINASE EIF2-ALPHA KINASE -RELATED"/>
    <property type="match status" value="1"/>
</dbReference>
<organism evidence="24 25">
    <name type="scientific">Eufriesea mexicana</name>
    <dbReference type="NCBI Taxonomy" id="516756"/>
    <lineage>
        <taxon>Eukaryota</taxon>
        <taxon>Metazoa</taxon>
        <taxon>Ecdysozoa</taxon>
        <taxon>Arthropoda</taxon>
        <taxon>Hexapoda</taxon>
        <taxon>Insecta</taxon>
        <taxon>Pterygota</taxon>
        <taxon>Neoptera</taxon>
        <taxon>Endopterygota</taxon>
        <taxon>Hymenoptera</taxon>
        <taxon>Apocrita</taxon>
        <taxon>Aculeata</taxon>
        <taxon>Apoidea</taxon>
        <taxon>Anthophila</taxon>
        <taxon>Apidae</taxon>
        <taxon>Eufriesea</taxon>
    </lineage>
</organism>
<feature type="signal peptide" evidence="22">
    <location>
        <begin position="1"/>
        <end position="27"/>
    </location>
</feature>
<keyword evidence="8 20" id="KW-0547">Nucleotide-binding</keyword>
<evidence type="ECO:0000256" key="6">
    <source>
        <dbReference type="ARBA" id="ARBA00022692"/>
    </source>
</evidence>
<feature type="chain" id="PRO_5016465567" description="non-specific serine/threonine protein kinase" evidence="22">
    <location>
        <begin position="28"/>
        <end position="945"/>
    </location>
</feature>
<evidence type="ECO:0000313" key="24">
    <source>
        <dbReference type="EMBL" id="OAD62097.1"/>
    </source>
</evidence>
<sequence length="945" mass="108767">MSNTHLWKRICFHSLFLISFTFPLINSGDIKQLTFCEQKSSRSLLFVSTLDGRISALDVNLGRKQWTLEFNEGPMLSSNIHHRELNNNGKWVRLIPSLNGRLYQFDEENLEAVPISASQLLHSSFRYSNNLVFSGGISSITGEILYECGINNCVNITNGEAYIEQEVLIVQRFQQTVRAVEPLTGIERWNFSVGQHDLVLVSHSNIYCQNKVTPHILDIEIKVIVPDGLIWAINRNNPTVKLWQYKFDSPIVTIWREDSSTKNNEHKNLKEINLFDSTQWSWGTEFSVSPAIYLVRMQHSKYPWQPYPAIDNAISKSVLNYPKNNNKNDDILLEISDIQSTTALSVLYNSEYVNGNGFYLYSTDQLELDNNKQCNRTEPNLMFIKAGQKSFGANNTQEENEDTPVQVIIVSLWYWWKEVLIISITTAILLNFILTQRLLNTKTITGDAIFSPLIIERHIEKSTNNHLPNNEKEIDNFKSRYLTDFEPVDCLGKGGYGIVFEAKNKIDDCNYAIKRIALPNSTYSRERVMREVKALAKLDHQNIVRYFNAWLECPPAKWQEKQDLQWINKLMSPNSDFTSEVTCSETKMNDSVYINVNQSDQSSIDSACEIYELKHDVDEDSFVVFEKPHSLSQNENIINISNSNIENSNSSQSSREMEKILPRTKGCTQSESIVFKDTDSKMSKKNEKRKRQKSFSLDLNNTSTQKSPKMFLYIQMQLCQRLSLREWLKNQSVRDYRRVLNIFQQIVEAVEYVHLQGLIHRDLKPSNIFFSFDDKIKVGDFGLVTAMTEDYNEAHTPSSKNEDVSLKNSLHTAYVGTHLYMSPEQINGQGYNYKVDIYSLGIILFELLIPFVTEMERIVALINLRKSVFPKDFSNDYPAEYDLLNMMLDENPNKRPTTLGIKANPPLSNYEIANGLGINENTKWHFDLPQLTRHSSVISNSSSES</sequence>
<evidence type="ECO:0000256" key="5">
    <source>
        <dbReference type="ARBA" id="ARBA00022679"/>
    </source>
</evidence>
<evidence type="ECO:0000256" key="7">
    <source>
        <dbReference type="ARBA" id="ARBA00022729"/>
    </source>
</evidence>
<dbReference type="OrthoDB" id="341578at2759"/>
<dbReference type="AlphaFoldDB" id="A0A310SHE3"/>
<feature type="region of interest" description="Disordered" evidence="21">
    <location>
        <begin position="678"/>
        <end position="701"/>
    </location>
</feature>
<keyword evidence="3" id="KW-0723">Serine/threonine-protein kinase</keyword>
<evidence type="ECO:0000256" key="9">
    <source>
        <dbReference type="ARBA" id="ARBA00022777"/>
    </source>
</evidence>
<evidence type="ECO:0000256" key="15">
    <source>
        <dbReference type="ARBA" id="ARBA00023136"/>
    </source>
</evidence>
<dbReference type="GO" id="GO:0005524">
    <property type="term" value="F:ATP binding"/>
    <property type="evidence" value="ECO:0007669"/>
    <property type="project" value="UniProtKB-UniRule"/>
</dbReference>
<keyword evidence="12" id="KW-0810">Translation regulation</keyword>
<dbReference type="SUPFAM" id="SSF50998">
    <property type="entry name" value="Quinoprotein alcohol dehydrogenase-like"/>
    <property type="match status" value="1"/>
</dbReference>
<evidence type="ECO:0000256" key="18">
    <source>
        <dbReference type="ARBA" id="ARBA00037982"/>
    </source>
</evidence>
<keyword evidence="15" id="KW-0472">Membrane</keyword>
<evidence type="ECO:0000256" key="3">
    <source>
        <dbReference type="ARBA" id="ARBA00022527"/>
    </source>
</evidence>
<evidence type="ECO:0000256" key="19">
    <source>
        <dbReference type="ARBA" id="ARBA00041500"/>
    </source>
</evidence>
<keyword evidence="11 20" id="KW-0067">ATP-binding</keyword>
<dbReference type="GO" id="GO:0003743">
    <property type="term" value="F:translation initiation factor activity"/>
    <property type="evidence" value="ECO:0007669"/>
    <property type="project" value="UniProtKB-KW"/>
</dbReference>
<dbReference type="SMART" id="SM00220">
    <property type="entry name" value="S_TKc"/>
    <property type="match status" value="1"/>
</dbReference>
<dbReference type="InterPro" id="IPR008271">
    <property type="entry name" value="Ser/Thr_kinase_AS"/>
</dbReference>
<keyword evidence="6" id="KW-0812">Transmembrane</keyword>
<evidence type="ECO:0000256" key="21">
    <source>
        <dbReference type="SAM" id="MobiDB-lite"/>
    </source>
</evidence>
<accession>A0A310SHE3</accession>
<dbReference type="PROSITE" id="PS50011">
    <property type="entry name" value="PROTEIN_KINASE_DOM"/>
    <property type="match status" value="1"/>
</dbReference>
<evidence type="ECO:0000256" key="1">
    <source>
        <dbReference type="ARBA" id="ARBA00004115"/>
    </source>
</evidence>
<dbReference type="GO" id="GO:0005634">
    <property type="term" value="C:nucleus"/>
    <property type="evidence" value="ECO:0007669"/>
    <property type="project" value="TreeGrafter"/>
</dbReference>
<dbReference type="InterPro" id="IPR015943">
    <property type="entry name" value="WD40/YVTN_repeat-like_dom_sf"/>
</dbReference>
<evidence type="ECO:0000256" key="20">
    <source>
        <dbReference type="PROSITE-ProRule" id="PRU10141"/>
    </source>
</evidence>
<dbReference type="GO" id="GO:0005789">
    <property type="term" value="C:endoplasmic reticulum membrane"/>
    <property type="evidence" value="ECO:0007669"/>
    <property type="project" value="UniProtKB-SubCell"/>
</dbReference>
<keyword evidence="9 24" id="KW-0418">Kinase</keyword>
<dbReference type="PROSITE" id="PS00107">
    <property type="entry name" value="PROTEIN_KINASE_ATP"/>
    <property type="match status" value="1"/>
</dbReference>
<dbReference type="InterPro" id="IPR050339">
    <property type="entry name" value="CC_SR_Kinase"/>
</dbReference>
<evidence type="ECO:0000256" key="2">
    <source>
        <dbReference type="ARBA" id="ARBA00012513"/>
    </source>
</evidence>
<evidence type="ECO:0000259" key="23">
    <source>
        <dbReference type="PROSITE" id="PS50011"/>
    </source>
</evidence>
<keyword evidence="13" id="KW-1133">Transmembrane helix</keyword>
<dbReference type="InterPro" id="IPR011047">
    <property type="entry name" value="Quinoprotein_ADH-like_sf"/>
</dbReference>
<evidence type="ECO:0000256" key="22">
    <source>
        <dbReference type="SAM" id="SignalP"/>
    </source>
</evidence>
<dbReference type="FunFam" id="3.30.200.20:FF:000193">
    <property type="entry name" value="Eukaryotic translation initiation factor 2-alpha kinase 3"/>
    <property type="match status" value="1"/>
</dbReference>
<comment type="similarity">
    <text evidence="18">Belongs to the protein kinase superfamily. Ser/Thr protein kinase family. GCN2 subfamily.</text>
</comment>
<keyword evidence="10" id="KW-0256">Endoplasmic reticulum</keyword>
<feature type="binding site" evidence="20">
    <location>
        <position position="514"/>
    </location>
    <ligand>
        <name>ATP</name>
        <dbReference type="ChEBI" id="CHEBI:30616"/>
    </ligand>
</feature>
<keyword evidence="7 22" id="KW-0732">Signal</keyword>
<dbReference type="SUPFAM" id="SSF56112">
    <property type="entry name" value="Protein kinase-like (PK-like)"/>
    <property type="match status" value="1"/>
</dbReference>
<proteinExistence type="inferred from homology"/>
<keyword evidence="5" id="KW-0808">Transferase</keyword>
<evidence type="ECO:0000256" key="4">
    <source>
        <dbReference type="ARBA" id="ARBA00022553"/>
    </source>
</evidence>
<keyword evidence="17" id="KW-0834">Unfolded protein response</keyword>